<evidence type="ECO:0000313" key="1">
    <source>
        <dbReference type="EMBL" id="KAG2941896.1"/>
    </source>
</evidence>
<reference evidence="2" key="1">
    <citation type="submission" date="2018-10" db="EMBL/GenBank/DDBJ databases">
        <title>Effector identification in a new, highly contiguous assembly of the strawberry crown rot pathogen Phytophthora cactorum.</title>
        <authorList>
            <person name="Armitage A.D."/>
            <person name="Nellist C.F."/>
            <person name="Bates H."/>
            <person name="Vickerstaff R.J."/>
            <person name="Harrison R.J."/>
        </authorList>
    </citation>
    <scope>NUCLEOTIDE SEQUENCE</scope>
    <source>
        <strain evidence="1">4032</strain>
        <strain evidence="2">4040</strain>
    </source>
</reference>
<name>A0A8T1LJX5_9STRA</name>
<dbReference type="EMBL" id="RCMK01000033">
    <property type="protein sequence ID" value="KAG2952781.1"/>
    <property type="molecule type" value="Genomic_DNA"/>
</dbReference>
<dbReference type="Proteomes" id="UP000774804">
    <property type="component" value="Unassembled WGS sequence"/>
</dbReference>
<evidence type="ECO:0000313" key="3">
    <source>
        <dbReference type="Proteomes" id="UP000736787"/>
    </source>
</evidence>
<gene>
    <name evidence="1" type="ORF">PC115_g1679</name>
    <name evidence="2" type="ORF">PC117_g2514</name>
</gene>
<organism evidence="2 3">
    <name type="scientific">Phytophthora cactorum</name>
    <dbReference type="NCBI Taxonomy" id="29920"/>
    <lineage>
        <taxon>Eukaryota</taxon>
        <taxon>Sar</taxon>
        <taxon>Stramenopiles</taxon>
        <taxon>Oomycota</taxon>
        <taxon>Peronosporomycetes</taxon>
        <taxon>Peronosporales</taxon>
        <taxon>Peronosporaceae</taxon>
        <taxon>Phytophthora</taxon>
    </lineage>
</organism>
<dbReference type="AlphaFoldDB" id="A0A8T1LJX5"/>
<proteinExistence type="predicted"/>
<accession>A0A8T1LJX5</accession>
<sequence>MSPADDEVRIIRAHLQREIAKQADECVPLHRAPDNPDKGVEYRSHG</sequence>
<protein>
    <submittedName>
        <fullName evidence="2">Uncharacterized protein</fullName>
    </submittedName>
</protein>
<comment type="caution">
    <text evidence="2">The sequence shown here is derived from an EMBL/GenBank/DDBJ whole genome shotgun (WGS) entry which is preliminary data.</text>
</comment>
<evidence type="ECO:0000313" key="2">
    <source>
        <dbReference type="EMBL" id="KAG2952781.1"/>
    </source>
</evidence>
<dbReference type="EMBL" id="RCMI01000022">
    <property type="protein sequence ID" value="KAG2941896.1"/>
    <property type="molecule type" value="Genomic_DNA"/>
</dbReference>
<dbReference type="Proteomes" id="UP000736787">
    <property type="component" value="Unassembled WGS sequence"/>
</dbReference>